<sequence length="59" mass="5978">MNAEYVAGPSSDSGGAWILSLIAAGPAQDEIDRVAPAVLSIDVSRVQTSDGPPVRNGTP</sequence>
<accession>A0A1G8SDV2</accession>
<dbReference type="RefSeq" id="WP_090934030.1">
    <property type="nucleotide sequence ID" value="NZ_FNDJ01000009.1"/>
</dbReference>
<organism evidence="1 2">
    <name type="scientific">Nonomuraea jiangxiensis</name>
    <dbReference type="NCBI Taxonomy" id="633440"/>
    <lineage>
        <taxon>Bacteria</taxon>
        <taxon>Bacillati</taxon>
        <taxon>Actinomycetota</taxon>
        <taxon>Actinomycetes</taxon>
        <taxon>Streptosporangiales</taxon>
        <taxon>Streptosporangiaceae</taxon>
        <taxon>Nonomuraea</taxon>
    </lineage>
</organism>
<dbReference type="EMBL" id="FNDJ01000009">
    <property type="protein sequence ID" value="SDJ27377.1"/>
    <property type="molecule type" value="Genomic_DNA"/>
</dbReference>
<evidence type="ECO:0000313" key="1">
    <source>
        <dbReference type="EMBL" id="SDJ27377.1"/>
    </source>
</evidence>
<dbReference type="Proteomes" id="UP000199202">
    <property type="component" value="Unassembled WGS sequence"/>
</dbReference>
<reference evidence="1 2" key="1">
    <citation type="submission" date="2016-10" db="EMBL/GenBank/DDBJ databases">
        <authorList>
            <person name="de Groot N.N."/>
        </authorList>
    </citation>
    <scope>NUCLEOTIDE SEQUENCE [LARGE SCALE GENOMIC DNA]</scope>
    <source>
        <strain evidence="1 2">CGMCC 4.6533</strain>
    </source>
</reference>
<dbReference type="STRING" id="633440.SAMN05421869_109349"/>
<protein>
    <submittedName>
        <fullName evidence="1">Uncharacterized protein</fullName>
    </submittedName>
</protein>
<name>A0A1G8SDV2_9ACTN</name>
<gene>
    <name evidence="1" type="ORF">SAMN05421869_109349</name>
</gene>
<proteinExistence type="predicted"/>
<keyword evidence="2" id="KW-1185">Reference proteome</keyword>
<evidence type="ECO:0000313" key="2">
    <source>
        <dbReference type="Proteomes" id="UP000199202"/>
    </source>
</evidence>
<dbReference type="AlphaFoldDB" id="A0A1G8SDV2"/>